<evidence type="ECO:0000313" key="9">
    <source>
        <dbReference type="Proteomes" id="UP000007110"/>
    </source>
</evidence>
<evidence type="ECO:0000256" key="6">
    <source>
        <dbReference type="SAM" id="Phobius"/>
    </source>
</evidence>
<evidence type="ECO:0000256" key="2">
    <source>
        <dbReference type="ARBA" id="ARBA00022692"/>
    </source>
</evidence>
<dbReference type="KEGG" id="spu:100892016"/>
<feature type="transmembrane region" description="Helical" evidence="6">
    <location>
        <begin position="147"/>
        <end position="165"/>
    </location>
</feature>
<dbReference type="PANTHER" id="PTHR24064">
    <property type="entry name" value="SOLUTE CARRIER FAMILY 22 MEMBER"/>
    <property type="match status" value="1"/>
</dbReference>
<dbReference type="FunCoup" id="A0A7M7PE99">
    <property type="interactions" value="24"/>
</dbReference>
<feature type="compositionally biased region" description="Basic and acidic residues" evidence="5">
    <location>
        <begin position="556"/>
        <end position="573"/>
    </location>
</feature>
<feature type="transmembrane region" description="Helical" evidence="6">
    <location>
        <begin position="177"/>
        <end position="199"/>
    </location>
</feature>
<feature type="region of interest" description="Disordered" evidence="5">
    <location>
        <begin position="552"/>
        <end position="584"/>
    </location>
</feature>
<dbReference type="SUPFAM" id="SSF103473">
    <property type="entry name" value="MFS general substrate transporter"/>
    <property type="match status" value="1"/>
</dbReference>
<sequence length="584" mass="64944">MKFDDILGEIGEFGKYQRWVYAMVCIIALPVASHQMAQVFLAGASDHWCDVAAWSEEDCSKWDYNEAQCTEAKRNASSPINATEDESQCYKYSLVDELFFHPGLDPVNYNDTTTIKCNDGWVYDRSQYKSSLIQEFNLVCDDANLDSLAQSLFFLGVLIGSLFFGTLADSFGRRKTLFIALALQIAAGIGVAFAPSYWWFASLRVIVGIANMGVFLLCFVIGTEMVGPNRRTVAGMSIQIAFSGGYIILSLFAYFIRDWFTLQLVITLPALLFFGFYPFLPESPRWLICKGRTEEATKIIQKAADTNKKQLPDPIFSPEELKEQQEALNAKQATVIVLFRTPNLRIRTINCMFNWFVNTMVYYGLSLSTSDLGSNDYIAFFISGAVEIPAVITGIFAIDYFGRKWSTFGYMIFGGVACLCTIFTPPGPWATTIAMLGKFGITASFAIIYVFSAELFPTPVRSAGVGLCSMCARVAGILSPYVLLLSDYWEPLPVLIFGILSITAGILILFLPETLGAQLPQTIEEGELFGTKKGKDLDLEDQKGETYTLHTISSSMDEKNKEDNGHVTQEDNGHVNQAFEDNNI</sequence>
<keyword evidence="4 6" id="KW-0472">Membrane</keyword>
<dbReference type="InParanoid" id="A0A7M7PE99"/>
<dbReference type="EnsemblMetazoa" id="XM_030994665">
    <property type="protein sequence ID" value="XP_030850525"/>
    <property type="gene ID" value="LOC100892016"/>
</dbReference>
<dbReference type="OMA" id="NAVFIFA"/>
<dbReference type="PROSITE" id="PS00216">
    <property type="entry name" value="SUGAR_TRANSPORT_1"/>
    <property type="match status" value="1"/>
</dbReference>
<keyword evidence="9" id="KW-1185">Reference proteome</keyword>
<dbReference type="GO" id="GO:0022857">
    <property type="term" value="F:transmembrane transporter activity"/>
    <property type="evidence" value="ECO:0007669"/>
    <property type="project" value="InterPro"/>
</dbReference>
<evidence type="ECO:0000256" key="1">
    <source>
        <dbReference type="ARBA" id="ARBA00004141"/>
    </source>
</evidence>
<feature type="transmembrane region" description="Helical" evidence="6">
    <location>
        <begin position="348"/>
        <end position="365"/>
    </location>
</feature>
<dbReference type="AlphaFoldDB" id="A0A7M7PE99"/>
<dbReference type="InterPro" id="IPR005828">
    <property type="entry name" value="MFS_sugar_transport-like"/>
</dbReference>
<dbReference type="RefSeq" id="XP_030850525.1">
    <property type="nucleotide sequence ID" value="XM_030994665.1"/>
</dbReference>
<name>A0A7M7PE99_STRPU</name>
<dbReference type="InterPro" id="IPR036259">
    <property type="entry name" value="MFS_trans_sf"/>
</dbReference>
<proteinExistence type="predicted"/>
<keyword evidence="3 6" id="KW-1133">Transmembrane helix</keyword>
<dbReference type="Pfam" id="PF00083">
    <property type="entry name" value="Sugar_tr"/>
    <property type="match status" value="1"/>
</dbReference>
<evidence type="ECO:0000256" key="4">
    <source>
        <dbReference type="ARBA" id="ARBA00023136"/>
    </source>
</evidence>
<feature type="transmembrane region" description="Helical" evidence="6">
    <location>
        <begin position="238"/>
        <end position="256"/>
    </location>
</feature>
<protein>
    <recommendedName>
        <fullName evidence="7">Major facilitator superfamily (MFS) profile domain-containing protein</fullName>
    </recommendedName>
</protein>
<evidence type="ECO:0000313" key="8">
    <source>
        <dbReference type="EnsemblMetazoa" id="XP_030850525"/>
    </source>
</evidence>
<reference evidence="9" key="1">
    <citation type="submission" date="2015-02" db="EMBL/GenBank/DDBJ databases">
        <title>Genome sequencing for Strongylocentrotus purpuratus.</title>
        <authorList>
            <person name="Murali S."/>
            <person name="Liu Y."/>
            <person name="Vee V."/>
            <person name="English A."/>
            <person name="Wang M."/>
            <person name="Skinner E."/>
            <person name="Han Y."/>
            <person name="Muzny D.M."/>
            <person name="Worley K.C."/>
            <person name="Gibbs R.A."/>
        </authorList>
    </citation>
    <scope>NUCLEOTIDE SEQUENCE</scope>
</reference>
<keyword evidence="2 6" id="KW-0812">Transmembrane</keyword>
<dbReference type="InterPro" id="IPR005829">
    <property type="entry name" value="Sugar_transporter_CS"/>
</dbReference>
<feature type="domain" description="Major facilitator superfamily (MFS) profile" evidence="7">
    <location>
        <begin position="91"/>
        <end position="516"/>
    </location>
</feature>
<feature type="transmembrane region" description="Helical" evidence="6">
    <location>
        <begin position="205"/>
        <end position="226"/>
    </location>
</feature>
<dbReference type="Gene3D" id="1.20.1250.20">
    <property type="entry name" value="MFS general substrate transporter like domains"/>
    <property type="match status" value="1"/>
</dbReference>
<comment type="subcellular location">
    <subcellularLocation>
        <location evidence="1">Membrane</location>
        <topology evidence="1">Multi-pass membrane protein</topology>
    </subcellularLocation>
</comment>
<accession>A0A7M7PE99</accession>
<organism evidence="8 9">
    <name type="scientific">Strongylocentrotus purpuratus</name>
    <name type="common">Purple sea urchin</name>
    <dbReference type="NCBI Taxonomy" id="7668"/>
    <lineage>
        <taxon>Eukaryota</taxon>
        <taxon>Metazoa</taxon>
        <taxon>Echinodermata</taxon>
        <taxon>Eleutherozoa</taxon>
        <taxon>Echinozoa</taxon>
        <taxon>Echinoidea</taxon>
        <taxon>Euechinoidea</taxon>
        <taxon>Echinacea</taxon>
        <taxon>Camarodonta</taxon>
        <taxon>Echinidea</taxon>
        <taxon>Strongylocentrotidae</taxon>
        <taxon>Strongylocentrotus</taxon>
    </lineage>
</organism>
<dbReference type="PROSITE" id="PS50850">
    <property type="entry name" value="MFS"/>
    <property type="match status" value="1"/>
</dbReference>
<evidence type="ECO:0000256" key="3">
    <source>
        <dbReference type="ARBA" id="ARBA00022989"/>
    </source>
</evidence>
<feature type="transmembrane region" description="Helical" evidence="6">
    <location>
        <begin position="405"/>
        <end position="424"/>
    </location>
</feature>
<dbReference type="GO" id="GO:0016020">
    <property type="term" value="C:membrane"/>
    <property type="evidence" value="ECO:0007669"/>
    <property type="project" value="UniProtKB-SubCell"/>
</dbReference>
<evidence type="ECO:0000259" key="7">
    <source>
        <dbReference type="PROSITE" id="PS50850"/>
    </source>
</evidence>
<feature type="transmembrane region" description="Helical" evidence="6">
    <location>
        <begin position="492"/>
        <end position="511"/>
    </location>
</feature>
<dbReference type="Proteomes" id="UP000007110">
    <property type="component" value="Unassembled WGS sequence"/>
</dbReference>
<dbReference type="OrthoDB" id="2261376at2759"/>
<feature type="transmembrane region" description="Helical" evidence="6">
    <location>
        <begin position="377"/>
        <end position="398"/>
    </location>
</feature>
<reference evidence="8" key="2">
    <citation type="submission" date="2021-01" db="UniProtKB">
        <authorList>
            <consortium name="EnsemblMetazoa"/>
        </authorList>
    </citation>
    <scope>IDENTIFICATION</scope>
</reference>
<feature type="transmembrane region" description="Helical" evidence="6">
    <location>
        <begin position="463"/>
        <end position="486"/>
    </location>
</feature>
<dbReference type="InterPro" id="IPR020846">
    <property type="entry name" value="MFS_dom"/>
</dbReference>
<feature type="transmembrane region" description="Helical" evidence="6">
    <location>
        <begin position="262"/>
        <end position="280"/>
    </location>
</feature>
<dbReference type="GeneID" id="100892016"/>
<dbReference type="CDD" id="cd17317">
    <property type="entry name" value="MFS_SLC22"/>
    <property type="match status" value="1"/>
</dbReference>
<feature type="transmembrane region" description="Helical" evidence="6">
    <location>
        <begin position="430"/>
        <end position="451"/>
    </location>
</feature>
<evidence type="ECO:0000256" key="5">
    <source>
        <dbReference type="SAM" id="MobiDB-lite"/>
    </source>
</evidence>